<feature type="region of interest" description="Disordered" evidence="7">
    <location>
        <begin position="1"/>
        <end position="147"/>
    </location>
</feature>
<evidence type="ECO:0000256" key="3">
    <source>
        <dbReference type="ARBA" id="ARBA00022679"/>
    </source>
</evidence>
<gene>
    <name evidence="10" type="ORF">MAR_007133</name>
</gene>
<evidence type="ECO:0000256" key="2">
    <source>
        <dbReference type="ARBA" id="ARBA00012923"/>
    </source>
</evidence>
<sequence>MADGDSLYELSSDQDVDPDAIDGDVENDDTADDGDIKKKSKKKKLRRPRGFERSSGDSDSQTLSEDQELNNQPHYHPHHHHHPHEAKKKSDVNHMSGSGAEADTEGQDTTQEGAGAANGGRGDSDRKMTLKASSAATAPPEQSTLIATKEQIQRTVKELEMLSMVAGNAPKSMDEATKKRYQFWETQPVPKINEKVSGNEEIEQDKPSDEIRQESYSLPSGFNWDTLDIRDPLIPPGWRKEWHCGVRVVKSGKLVGFISAVPAHIKIYDRRKHMVEINFLCVHKKLRSKRVAPVLIREITRRVHLQGLFQAVYTAGVVLPKPVACCRYWHRSLNPKKLIEVKFSHLTRNMTMQRTLKLYKLPDQTRVQGFRPFTPADLPDAFELMAKYLDNLELSPIFTIDEFKHWFISRKDIIESFVVENNGVITDFVSFYSLPSTVMHHPVHKVLKAAYSFYNVSTVTPWFDLMQDALVVARNNKLFLEKLKFGIGDGNLQYYLYNW</sequence>
<feature type="compositionally biased region" description="Basic residues" evidence="7">
    <location>
        <begin position="75"/>
        <end position="87"/>
    </location>
</feature>
<dbReference type="CDD" id="cd04301">
    <property type="entry name" value="NAT_SF"/>
    <property type="match status" value="1"/>
</dbReference>
<dbReference type="InterPro" id="IPR022677">
    <property type="entry name" value="NMT_C"/>
</dbReference>
<evidence type="ECO:0000259" key="8">
    <source>
        <dbReference type="Pfam" id="PF01233"/>
    </source>
</evidence>
<dbReference type="InterPro" id="IPR016181">
    <property type="entry name" value="Acyl_CoA_acyltransferase"/>
</dbReference>
<comment type="catalytic activity">
    <reaction evidence="5">
        <text>N-terminal glycyl-[protein] + tetradecanoyl-CoA = N-tetradecanoylglycyl-[protein] + CoA + H(+)</text>
        <dbReference type="Rhea" id="RHEA:15521"/>
        <dbReference type="Rhea" id="RHEA-COMP:12666"/>
        <dbReference type="Rhea" id="RHEA-COMP:12667"/>
        <dbReference type="ChEBI" id="CHEBI:15378"/>
        <dbReference type="ChEBI" id="CHEBI:57287"/>
        <dbReference type="ChEBI" id="CHEBI:57385"/>
        <dbReference type="ChEBI" id="CHEBI:64723"/>
        <dbReference type="ChEBI" id="CHEBI:133050"/>
        <dbReference type="EC" id="2.3.1.97"/>
    </reaction>
</comment>
<dbReference type="InterPro" id="IPR022676">
    <property type="entry name" value="NMT_N"/>
</dbReference>
<evidence type="ECO:0000313" key="10">
    <source>
        <dbReference type="EMBL" id="WAQ94662.1"/>
    </source>
</evidence>
<protein>
    <recommendedName>
        <fullName evidence="2 5">Glycylpeptide N-tetradecanoyltransferase</fullName>
        <ecNumber evidence="2 5">2.3.1.97</ecNumber>
    </recommendedName>
</protein>
<dbReference type="EC" id="2.3.1.97" evidence="2 5"/>
<feature type="domain" description="Glycylpeptide N-tetradecanoyltransferase N-terminal" evidence="8">
    <location>
        <begin position="233"/>
        <end position="326"/>
    </location>
</feature>
<reference evidence="10" key="1">
    <citation type="submission" date="2022-11" db="EMBL/GenBank/DDBJ databases">
        <title>Centuries of genome instability and evolution in soft-shell clam transmissible cancer (bioRxiv).</title>
        <authorList>
            <person name="Hart S.F.M."/>
            <person name="Yonemitsu M.A."/>
            <person name="Giersch R.M."/>
            <person name="Beal B.F."/>
            <person name="Arriagada G."/>
            <person name="Davis B.W."/>
            <person name="Ostrander E.A."/>
            <person name="Goff S.P."/>
            <person name="Metzger M.J."/>
        </authorList>
    </citation>
    <scope>NUCLEOTIDE SEQUENCE</scope>
    <source>
        <strain evidence="10">MELC-2E11</strain>
        <tissue evidence="10">Siphon/mantle</tissue>
    </source>
</reference>
<dbReference type="Pfam" id="PF02799">
    <property type="entry name" value="NMT_C"/>
    <property type="match status" value="1"/>
</dbReference>
<dbReference type="PANTHER" id="PTHR11377">
    <property type="entry name" value="N-MYRISTOYL TRANSFERASE"/>
    <property type="match status" value="1"/>
</dbReference>
<keyword evidence="11" id="KW-1185">Reference proteome</keyword>
<keyword evidence="4 5" id="KW-0012">Acyltransferase</keyword>
<evidence type="ECO:0000256" key="6">
    <source>
        <dbReference type="RuleBase" id="RU004178"/>
    </source>
</evidence>
<feature type="compositionally biased region" description="Polar residues" evidence="7">
    <location>
        <begin position="131"/>
        <end position="146"/>
    </location>
</feature>
<dbReference type="Gene3D" id="3.40.630.170">
    <property type="match status" value="2"/>
</dbReference>
<dbReference type="SUPFAM" id="SSF55729">
    <property type="entry name" value="Acyl-CoA N-acyltransferases (Nat)"/>
    <property type="match status" value="2"/>
</dbReference>
<comment type="function">
    <text evidence="5">Adds a myristoyl group to the N-terminal glycine residue of certain cellular proteins.</text>
</comment>
<feature type="compositionally biased region" description="Polar residues" evidence="7">
    <location>
        <begin position="57"/>
        <end position="72"/>
    </location>
</feature>
<evidence type="ECO:0000259" key="9">
    <source>
        <dbReference type="Pfam" id="PF02799"/>
    </source>
</evidence>
<organism evidence="10 11">
    <name type="scientific">Mya arenaria</name>
    <name type="common">Soft-shell clam</name>
    <dbReference type="NCBI Taxonomy" id="6604"/>
    <lineage>
        <taxon>Eukaryota</taxon>
        <taxon>Metazoa</taxon>
        <taxon>Spiralia</taxon>
        <taxon>Lophotrochozoa</taxon>
        <taxon>Mollusca</taxon>
        <taxon>Bivalvia</taxon>
        <taxon>Autobranchia</taxon>
        <taxon>Heteroconchia</taxon>
        <taxon>Euheterodonta</taxon>
        <taxon>Imparidentia</taxon>
        <taxon>Neoheterodontei</taxon>
        <taxon>Myida</taxon>
        <taxon>Myoidea</taxon>
        <taxon>Myidae</taxon>
        <taxon>Mya</taxon>
    </lineage>
</organism>
<dbReference type="PROSITE" id="PS00976">
    <property type="entry name" value="NMT_2"/>
    <property type="match status" value="1"/>
</dbReference>
<feature type="non-terminal residue" evidence="10">
    <location>
        <position position="499"/>
    </location>
</feature>
<comment type="similarity">
    <text evidence="1 6">Belongs to the NMT family.</text>
</comment>
<keyword evidence="3 5" id="KW-0808">Transferase</keyword>
<feature type="compositionally biased region" description="Acidic residues" evidence="7">
    <location>
        <begin position="12"/>
        <end position="33"/>
    </location>
</feature>
<dbReference type="EMBL" id="CP111012">
    <property type="protein sequence ID" value="WAQ94662.1"/>
    <property type="molecule type" value="Genomic_DNA"/>
</dbReference>
<dbReference type="Pfam" id="PF01233">
    <property type="entry name" value="NMT"/>
    <property type="match status" value="1"/>
</dbReference>
<feature type="domain" description="Glycylpeptide N-tetradecanoyltransferase C-terminal" evidence="9">
    <location>
        <begin position="340"/>
        <end position="499"/>
    </location>
</feature>
<dbReference type="InterPro" id="IPR000903">
    <property type="entry name" value="NMT"/>
</dbReference>
<accession>A0ABY7DAH8</accession>
<evidence type="ECO:0000256" key="1">
    <source>
        <dbReference type="ARBA" id="ARBA00009469"/>
    </source>
</evidence>
<feature type="compositionally biased region" description="Basic residues" evidence="7">
    <location>
        <begin position="38"/>
        <end position="48"/>
    </location>
</feature>
<proteinExistence type="inferred from homology"/>
<dbReference type="PROSITE" id="PS00975">
    <property type="entry name" value="NMT_1"/>
    <property type="match status" value="1"/>
</dbReference>
<evidence type="ECO:0000256" key="5">
    <source>
        <dbReference type="RuleBase" id="RU000586"/>
    </source>
</evidence>
<dbReference type="Proteomes" id="UP001164746">
    <property type="component" value="Chromosome 1"/>
</dbReference>
<evidence type="ECO:0000256" key="7">
    <source>
        <dbReference type="SAM" id="MobiDB-lite"/>
    </source>
</evidence>
<dbReference type="PANTHER" id="PTHR11377:SF5">
    <property type="entry name" value="GLYCYLPEPTIDE N-TETRADECANOYLTRANSFERASE"/>
    <property type="match status" value="1"/>
</dbReference>
<evidence type="ECO:0000313" key="11">
    <source>
        <dbReference type="Proteomes" id="UP001164746"/>
    </source>
</evidence>
<name>A0ABY7DAH8_MYAAR</name>
<dbReference type="InterPro" id="IPR022678">
    <property type="entry name" value="NMT_CS"/>
</dbReference>
<evidence type="ECO:0000256" key="4">
    <source>
        <dbReference type="ARBA" id="ARBA00023315"/>
    </source>
</evidence>